<evidence type="ECO:0000256" key="5">
    <source>
        <dbReference type="ARBA" id="ARBA00022692"/>
    </source>
</evidence>
<accession>A0A8S9KL55</accession>
<evidence type="ECO:0000256" key="4">
    <source>
        <dbReference type="ARBA" id="ARBA00022679"/>
    </source>
</evidence>
<proteinExistence type="predicted"/>
<keyword evidence="9" id="KW-1133">Transmembrane helix</keyword>
<keyword evidence="2" id="KW-0723">Serine/threonine-protein kinase</keyword>
<comment type="caution">
    <text evidence="13">The sequence shown here is derived from an EMBL/GenBank/DDBJ whole genome shotgun (WGS) entry which is preliminary data.</text>
</comment>
<evidence type="ECO:0000256" key="11">
    <source>
        <dbReference type="ARBA" id="ARBA00023170"/>
    </source>
</evidence>
<protein>
    <recommendedName>
        <fullName evidence="12">Protein kinase domain-containing protein</fullName>
    </recommendedName>
</protein>
<dbReference type="PROSITE" id="PS50011">
    <property type="entry name" value="PROTEIN_KINASE_DOM"/>
    <property type="match status" value="2"/>
</dbReference>
<keyword evidence="8" id="KW-0067">ATP-binding</keyword>
<sequence length="605" mass="67931">MRAKVSDFGLSRQTEEDVTHVSSVAKGTVGYLDPEYYASQQLTEKSDVYSFGVVLFELLSGKKPVSAEDFGPELNIVHWARSLIRKGDVYGIIDPCIVDNVKIESIWRVAEVANQCVEQRGHNRPRMQEVIVAIQEAVRIERGNENGLKSSSSSSSKPQSSRKTLLTSFLEMESPDISRNSLAPAARFDLSQARSLIRKGDAYRIIDPCIVGNVKIESIWRVAELANQCVEQRRHNMPRMQEVIVAIQEAVRIERGNENGLKVIQFEQLKGAIISFEITFQEYRFVWLCYESIGQTKLQILTGLEYLHTGCNPSIIHRDVKSSNILLDINMRAKVSDFGLSRQTEEDVTHVSSVAKGTVGYLDPEYYASQQLTEKSDVYSFGVVLFELLSGKKPVSAEYFGPELNIVHWARSLIRKGDVYGIIDPCIVDNVKIESIWRVAEVANQCVEQRGHNRPRMQEVIVAIQEAVRIERGNENGLKSSSSSSSKAQSSRKTLLTSFLEMESPDISRNSLAPAARFDLSQARSLIRKGDVYGIIDPCIVGNVKIESIWRVAELANQCVEQRGHNRPRMQEVIVAIQEAVRIERGNENGLKVIEFEQLKGVIIS</sequence>
<feature type="domain" description="Protein kinase" evidence="12">
    <location>
        <begin position="134"/>
        <end position="468"/>
    </location>
</feature>
<dbReference type="SUPFAM" id="SSF56112">
    <property type="entry name" value="Protein kinase-like (PK-like)"/>
    <property type="match status" value="2"/>
</dbReference>
<dbReference type="GO" id="GO:0005524">
    <property type="term" value="F:ATP binding"/>
    <property type="evidence" value="ECO:0007669"/>
    <property type="project" value="UniProtKB-KW"/>
</dbReference>
<name>A0A8S9KL55_BRACR</name>
<keyword evidence="7" id="KW-0418">Kinase</keyword>
<dbReference type="PANTHER" id="PTHR45631">
    <property type="entry name" value="OS07G0107800 PROTEIN-RELATED"/>
    <property type="match status" value="1"/>
</dbReference>
<dbReference type="InterPro" id="IPR000719">
    <property type="entry name" value="Prot_kinase_dom"/>
</dbReference>
<dbReference type="AlphaFoldDB" id="A0A8S9KL55"/>
<reference evidence="13" key="1">
    <citation type="submission" date="2019-12" db="EMBL/GenBank/DDBJ databases">
        <title>Genome sequencing and annotation of Brassica cretica.</title>
        <authorList>
            <person name="Studholme D.J."/>
            <person name="Sarris P.F."/>
        </authorList>
    </citation>
    <scope>NUCLEOTIDE SEQUENCE</scope>
    <source>
        <strain evidence="13">PFS-102/07</strain>
        <tissue evidence="13">Leaf</tissue>
    </source>
</reference>
<dbReference type="InterPro" id="IPR001245">
    <property type="entry name" value="Ser-Thr/Tyr_kinase_cat_dom"/>
</dbReference>
<dbReference type="PROSITE" id="PS00108">
    <property type="entry name" value="PROTEIN_KINASE_ST"/>
    <property type="match status" value="1"/>
</dbReference>
<comment type="subcellular location">
    <subcellularLocation>
        <location evidence="1">Membrane</location>
        <topology evidence="1">Single-pass membrane protein</topology>
    </subcellularLocation>
</comment>
<dbReference type="InterPro" id="IPR011009">
    <property type="entry name" value="Kinase-like_dom_sf"/>
</dbReference>
<evidence type="ECO:0000256" key="7">
    <source>
        <dbReference type="ARBA" id="ARBA00022777"/>
    </source>
</evidence>
<dbReference type="SMART" id="SM00220">
    <property type="entry name" value="S_TKc"/>
    <property type="match status" value="1"/>
</dbReference>
<dbReference type="PANTHER" id="PTHR45631:SF19">
    <property type="entry name" value="PROTEIN KINASE DOMAIN-CONTAINING PROTEIN"/>
    <property type="match status" value="1"/>
</dbReference>
<dbReference type="Gene3D" id="1.10.510.10">
    <property type="entry name" value="Transferase(Phosphotransferase) domain 1"/>
    <property type="match status" value="3"/>
</dbReference>
<organism evidence="13">
    <name type="scientific">Brassica cretica</name>
    <name type="common">Mustard</name>
    <dbReference type="NCBI Taxonomy" id="69181"/>
    <lineage>
        <taxon>Eukaryota</taxon>
        <taxon>Viridiplantae</taxon>
        <taxon>Streptophyta</taxon>
        <taxon>Embryophyta</taxon>
        <taxon>Tracheophyta</taxon>
        <taxon>Spermatophyta</taxon>
        <taxon>Magnoliopsida</taxon>
        <taxon>eudicotyledons</taxon>
        <taxon>Gunneridae</taxon>
        <taxon>Pentapetalae</taxon>
        <taxon>rosids</taxon>
        <taxon>malvids</taxon>
        <taxon>Brassicales</taxon>
        <taxon>Brassicaceae</taxon>
        <taxon>Brassiceae</taxon>
        <taxon>Brassica</taxon>
    </lineage>
</organism>
<dbReference type="InterPro" id="IPR008271">
    <property type="entry name" value="Ser/Thr_kinase_AS"/>
</dbReference>
<dbReference type="GO" id="GO:0004674">
    <property type="term" value="F:protein serine/threonine kinase activity"/>
    <property type="evidence" value="ECO:0007669"/>
    <property type="project" value="UniProtKB-KW"/>
</dbReference>
<evidence type="ECO:0000256" key="10">
    <source>
        <dbReference type="ARBA" id="ARBA00023136"/>
    </source>
</evidence>
<keyword evidence="11" id="KW-0675">Receptor</keyword>
<dbReference type="Pfam" id="PF00069">
    <property type="entry name" value="Pkinase"/>
    <property type="match status" value="1"/>
</dbReference>
<keyword evidence="6" id="KW-0547">Nucleotide-binding</keyword>
<evidence type="ECO:0000259" key="12">
    <source>
        <dbReference type="PROSITE" id="PS50011"/>
    </source>
</evidence>
<gene>
    <name evidence="13" type="ORF">F2Q70_00045056</name>
</gene>
<evidence type="ECO:0000256" key="3">
    <source>
        <dbReference type="ARBA" id="ARBA00022553"/>
    </source>
</evidence>
<dbReference type="FunFam" id="1.10.510.10:FF:000146">
    <property type="entry name" value="LRR receptor-like serine/threonine-protein kinase IOS1"/>
    <property type="match status" value="1"/>
</dbReference>
<evidence type="ECO:0000256" key="1">
    <source>
        <dbReference type="ARBA" id="ARBA00004167"/>
    </source>
</evidence>
<keyword evidence="3" id="KW-0597">Phosphoprotein</keyword>
<keyword evidence="5" id="KW-0812">Transmembrane</keyword>
<evidence type="ECO:0000256" key="6">
    <source>
        <dbReference type="ARBA" id="ARBA00022741"/>
    </source>
</evidence>
<evidence type="ECO:0000256" key="8">
    <source>
        <dbReference type="ARBA" id="ARBA00022840"/>
    </source>
</evidence>
<dbReference type="Pfam" id="PF07714">
    <property type="entry name" value="PK_Tyr_Ser-Thr"/>
    <property type="match status" value="1"/>
</dbReference>
<feature type="domain" description="Protein kinase" evidence="12">
    <location>
        <begin position="1"/>
        <end position="138"/>
    </location>
</feature>
<keyword evidence="10" id="KW-0472">Membrane</keyword>
<evidence type="ECO:0000313" key="13">
    <source>
        <dbReference type="EMBL" id="KAF2594527.1"/>
    </source>
</evidence>
<dbReference type="GO" id="GO:0016020">
    <property type="term" value="C:membrane"/>
    <property type="evidence" value="ECO:0007669"/>
    <property type="project" value="UniProtKB-SubCell"/>
</dbReference>
<evidence type="ECO:0000256" key="2">
    <source>
        <dbReference type="ARBA" id="ARBA00022527"/>
    </source>
</evidence>
<evidence type="ECO:0000256" key="9">
    <source>
        <dbReference type="ARBA" id="ARBA00022989"/>
    </source>
</evidence>
<dbReference type="EMBL" id="QGKY02000164">
    <property type="protein sequence ID" value="KAF2594527.1"/>
    <property type="molecule type" value="Genomic_DNA"/>
</dbReference>
<keyword evidence="4" id="KW-0808">Transferase</keyword>